<organism evidence="3 4">
    <name type="scientific">Candidatus Colimorpha enterica</name>
    <dbReference type="NCBI Taxonomy" id="3083063"/>
    <lineage>
        <taxon>Bacteria</taxon>
        <taxon>Pseudomonadati</taxon>
        <taxon>Bacteroidota</taxon>
        <taxon>Bacteroidia</taxon>
        <taxon>Bacteroidales</taxon>
        <taxon>Candidatus Colimorpha</taxon>
    </lineage>
</organism>
<evidence type="ECO:0000256" key="2">
    <source>
        <dbReference type="ARBA" id="ARBA00022801"/>
    </source>
</evidence>
<evidence type="ECO:0000256" key="1">
    <source>
        <dbReference type="ARBA" id="ARBA00022670"/>
    </source>
</evidence>
<accession>A0AAE3FGN1</accession>
<evidence type="ECO:0000313" key="4">
    <source>
        <dbReference type="Proteomes" id="UP001139365"/>
    </source>
</evidence>
<dbReference type="HAMAP" id="MF_00626">
    <property type="entry name" value="Germination_prot"/>
    <property type="match status" value="1"/>
</dbReference>
<dbReference type="NCBIfam" id="TIGR01441">
    <property type="entry name" value="GPR"/>
    <property type="match status" value="1"/>
</dbReference>
<name>A0AAE3FGN1_9BACT</name>
<dbReference type="Gene3D" id="3.40.50.1450">
    <property type="entry name" value="HybD-like"/>
    <property type="match status" value="1"/>
</dbReference>
<reference evidence="3 4" key="1">
    <citation type="submission" date="2022-03" db="EMBL/GenBank/DDBJ databases">
        <title>Metagenome-assembled genomes from swine fecal metagenomes.</title>
        <authorList>
            <person name="Holman D.B."/>
            <person name="Kommadath A."/>
        </authorList>
    </citation>
    <scope>NUCLEOTIDE SEQUENCE [LARGE SCALE GENOMIC DNA]</scope>
    <source>
        <strain evidence="3">SUG147</strain>
    </source>
</reference>
<dbReference type="InterPro" id="IPR023430">
    <property type="entry name" value="Pept_HybD-like_dom_sf"/>
</dbReference>
<dbReference type="InterPro" id="IPR005080">
    <property type="entry name" value="Peptidase_A25"/>
</dbReference>
<dbReference type="EC" id="3.4.24.78" evidence="3"/>
<sequence>MALKNSSGGQYSRTDIAEECCDGIDLEQGGHGIRFKEYRSHGVPVTRLEILSGEGERLIGKPVGSYITLNVGKLWLADRATFARTAEALAAELKGISESLCPGAESVLVAGLGNRYIASDAIGPLAVRDITVTRHIKELDPALFGSLGSATVSAIAPGVIGQTGIEAVEIIRGAAENVSPGLIIAIDALAAKSIDRLAVTVQLSDTGIAPGSGIGNARKAIDRATLGIPVISVGVPTVVDSSTLIYDMLNLAGADDIPDCVKNALDNGRSFFVTLKDADSASRENAKLIARAINLAFSVDLSE</sequence>
<gene>
    <name evidence="3" type="primary">gpr</name>
    <name evidence="3" type="ORF">MR241_02505</name>
</gene>
<dbReference type="AlphaFoldDB" id="A0AAE3FGN1"/>
<evidence type="ECO:0000313" key="3">
    <source>
        <dbReference type="EMBL" id="MCI5755149.1"/>
    </source>
</evidence>
<comment type="caution">
    <text evidence="3">The sequence shown here is derived from an EMBL/GenBank/DDBJ whole genome shotgun (WGS) entry which is preliminary data.</text>
</comment>
<keyword evidence="2 3" id="KW-0378">Hydrolase</keyword>
<proteinExistence type="inferred from homology"/>
<dbReference type="GO" id="GO:0009847">
    <property type="term" value="P:spore germination"/>
    <property type="evidence" value="ECO:0007669"/>
    <property type="project" value="InterPro"/>
</dbReference>
<keyword evidence="1" id="KW-0645">Protease</keyword>
<dbReference type="SUPFAM" id="SSF53163">
    <property type="entry name" value="HybD-like"/>
    <property type="match status" value="1"/>
</dbReference>
<dbReference type="Proteomes" id="UP001139365">
    <property type="component" value="Unassembled WGS sequence"/>
</dbReference>
<dbReference type="GO" id="GO:0008233">
    <property type="term" value="F:peptidase activity"/>
    <property type="evidence" value="ECO:0007669"/>
    <property type="project" value="UniProtKB-KW"/>
</dbReference>
<dbReference type="GO" id="GO:0006508">
    <property type="term" value="P:proteolysis"/>
    <property type="evidence" value="ECO:0007669"/>
    <property type="project" value="UniProtKB-KW"/>
</dbReference>
<dbReference type="Pfam" id="PF03418">
    <property type="entry name" value="Peptidase_A25"/>
    <property type="match status" value="1"/>
</dbReference>
<dbReference type="EMBL" id="JALEMU010000044">
    <property type="protein sequence ID" value="MCI5755149.1"/>
    <property type="molecule type" value="Genomic_DNA"/>
</dbReference>
<protein>
    <submittedName>
        <fullName evidence="3">GPR endopeptidase</fullName>
        <ecNumber evidence="3">3.4.24.78</ecNumber>
    </submittedName>
</protein>